<organism evidence="9 10">
    <name type="scientific">Shewanella decolorationis S12</name>
    <dbReference type="NCBI Taxonomy" id="1353536"/>
    <lineage>
        <taxon>Bacteria</taxon>
        <taxon>Pseudomonadati</taxon>
        <taxon>Pseudomonadota</taxon>
        <taxon>Gammaproteobacteria</taxon>
        <taxon>Alteromonadales</taxon>
        <taxon>Shewanellaceae</taxon>
        <taxon>Shewanella</taxon>
    </lineage>
</organism>
<evidence type="ECO:0000256" key="3">
    <source>
        <dbReference type="ARBA" id="ARBA00022630"/>
    </source>
</evidence>
<evidence type="ECO:0000256" key="6">
    <source>
        <dbReference type="ARBA" id="ARBA00023002"/>
    </source>
</evidence>
<dbReference type="InterPro" id="IPR052530">
    <property type="entry name" value="NAD(P)H_nitroreductase"/>
</dbReference>
<reference evidence="9 10" key="1">
    <citation type="journal article" date="2013" name="Genome Announc.">
        <title>Draft Genome Sequence of Shewanella decolorationis S12, a Dye-Degrading Bacterium Isolated from a Wastewater Treatment Plant.</title>
        <authorList>
            <person name="Xu M."/>
            <person name="Fang Y."/>
            <person name="Liu J."/>
            <person name="Chen X."/>
            <person name="Sun G."/>
            <person name="Guo J."/>
            <person name="Hua Z."/>
            <person name="Tu Q."/>
            <person name="Wu L."/>
            <person name="Zhou J."/>
            <person name="Liu X."/>
        </authorList>
    </citation>
    <scope>NUCLEOTIDE SEQUENCE [LARGE SCALE GENOMIC DNA]</scope>
    <source>
        <strain evidence="9 10">S12</strain>
    </source>
</reference>
<evidence type="ECO:0000256" key="1">
    <source>
        <dbReference type="ARBA" id="ARBA00001917"/>
    </source>
</evidence>
<name>A0ABN0PKG2_9GAMM</name>
<sequence>MTLLATFSIPLLRGIFCTSLAAICYACANLYATIFKNRNNHLDAIELLLTRQSTPRLTAPAPNEGELKIILDAAIRVPDHGALAPWEFIIATGQGLDTLADIYVNAAKASGADEDFINKAKGMPMRAPMVITVVAKTLPHPKVPVLEQQIAAGCATMAMQQAAFALGLGAVWRTGDFAFDANVNAALGLAPEDQIVGFLYVGTPAVAAPKKLQKDGSQYARYL</sequence>
<dbReference type="EMBL" id="AXZL01000071">
    <property type="protein sequence ID" value="ESE40513.1"/>
    <property type="molecule type" value="Genomic_DNA"/>
</dbReference>
<evidence type="ECO:0000256" key="5">
    <source>
        <dbReference type="ARBA" id="ARBA00022857"/>
    </source>
</evidence>
<evidence type="ECO:0000313" key="9">
    <source>
        <dbReference type="EMBL" id="ESE40513.1"/>
    </source>
</evidence>
<evidence type="ECO:0000259" key="8">
    <source>
        <dbReference type="Pfam" id="PF00881"/>
    </source>
</evidence>
<keyword evidence="3" id="KW-0285">Flavoprotein</keyword>
<dbReference type="CDD" id="cd02135">
    <property type="entry name" value="YdjA-like"/>
    <property type="match status" value="1"/>
</dbReference>
<keyword evidence="6" id="KW-0560">Oxidoreductase</keyword>
<keyword evidence="5" id="KW-0521">NADP</keyword>
<dbReference type="Proteomes" id="UP000017548">
    <property type="component" value="Unassembled WGS sequence"/>
</dbReference>
<dbReference type="PANTHER" id="PTHR43821">
    <property type="entry name" value="NAD(P)H NITROREDUCTASE YDJA-RELATED"/>
    <property type="match status" value="1"/>
</dbReference>
<comment type="caution">
    <text evidence="9">The sequence shown here is derived from an EMBL/GenBank/DDBJ whole genome shotgun (WGS) entry which is preliminary data.</text>
</comment>
<accession>A0ABN0PKG2</accession>
<dbReference type="NCBIfam" id="NF008088">
    <property type="entry name" value="PRK10828.1"/>
    <property type="match status" value="1"/>
</dbReference>
<dbReference type="InterPro" id="IPR029479">
    <property type="entry name" value="Nitroreductase"/>
</dbReference>
<keyword evidence="4" id="KW-0288">FMN</keyword>
<dbReference type="InterPro" id="IPR000415">
    <property type="entry name" value="Nitroreductase-like"/>
</dbReference>
<evidence type="ECO:0000256" key="2">
    <source>
        <dbReference type="ARBA" id="ARBA00007118"/>
    </source>
</evidence>
<evidence type="ECO:0000256" key="7">
    <source>
        <dbReference type="ARBA" id="ARBA00023027"/>
    </source>
</evidence>
<dbReference type="SUPFAM" id="SSF55469">
    <property type="entry name" value="FMN-dependent nitroreductase-like"/>
    <property type="match status" value="1"/>
</dbReference>
<comment type="cofactor">
    <cofactor evidence="1">
        <name>FMN</name>
        <dbReference type="ChEBI" id="CHEBI:58210"/>
    </cofactor>
</comment>
<comment type="similarity">
    <text evidence="2">Belongs to the nitroreductase family.</text>
</comment>
<gene>
    <name evidence="9" type="ORF">SHD_2963</name>
</gene>
<keyword evidence="10" id="KW-1185">Reference proteome</keyword>
<protein>
    <submittedName>
        <fullName evidence="9">Nitroreductase</fullName>
    </submittedName>
</protein>
<feature type="domain" description="Nitroreductase" evidence="8">
    <location>
        <begin position="50"/>
        <end position="202"/>
    </location>
</feature>
<dbReference type="Gene3D" id="3.40.109.10">
    <property type="entry name" value="NADH Oxidase"/>
    <property type="match status" value="1"/>
</dbReference>
<evidence type="ECO:0000256" key="4">
    <source>
        <dbReference type="ARBA" id="ARBA00022643"/>
    </source>
</evidence>
<proteinExistence type="inferred from homology"/>
<dbReference type="Pfam" id="PF00881">
    <property type="entry name" value="Nitroreductase"/>
    <property type="match status" value="1"/>
</dbReference>
<dbReference type="InterPro" id="IPR026021">
    <property type="entry name" value="YdjA-like"/>
</dbReference>
<keyword evidence="7" id="KW-0520">NAD</keyword>
<evidence type="ECO:0000313" key="10">
    <source>
        <dbReference type="Proteomes" id="UP000017548"/>
    </source>
</evidence>
<dbReference type="PANTHER" id="PTHR43821:SF1">
    <property type="entry name" value="NAD(P)H NITROREDUCTASE YDJA-RELATED"/>
    <property type="match status" value="1"/>
</dbReference>